<feature type="transmembrane region" description="Helical" evidence="9">
    <location>
        <begin position="138"/>
        <end position="164"/>
    </location>
</feature>
<dbReference type="STRING" id="438753.AZC_2523"/>
<evidence type="ECO:0000256" key="1">
    <source>
        <dbReference type="ARBA" id="ARBA00004429"/>
    </source>
</evidence>
<evidence type="ECO:0000256" key="2">
    <source>
        <dbReference type="ARBA" id="ARBA00022448"/>
    </source>
</evidence>
<reference evidence="11 12" key="3">
    <citation type="journal article" date="2008" name="BMC Genomics">
        <title>The genome of the versatile nitrogen fixer Azorhizobium caulinodans ORS571.</title>
        <authorList>
            <person name="Lee KB."/>
            <person name="Backer P.D."/>
            <person name="Aono T."/>
            <person name="Liu CT."/>
            <person name="Suzuki S."/>
            <person name="Suzuki T."/>
            <person name="Kaneko T."/>
            <person name="Yamada M."/>
            <person name="Tabata S."/>
            <person name="Kupfer D.M."/>
            <person name="Najar F.Z."/>
            <person name="Wiley G.B."/>
            <person name="Roe B."/>
            <person name="Binnewies T.T."/>
            <person name="Ussery D.W."/>
            <person name="D'Haeze W."/>
            <person name="Herder J.D."/>
            <person name="Gevers D."/>
            <person name="Vereecke D."/>
            <person name="Holsters M."/>
            <person name="Oyaizu H."/>
        </authorList>
    </citation>
    <scope>NUCLEOTIDE SEQUENCE [LARGE SCALE GENOMIC DNA]</scope>
    <source>
        <strain evidence="12">ATCC 43989 / DSM 5975 / JCM 20966 / LMG 6465 / NBRC 14845 / NCIMB 13405 / ORS 571</strain>
    </source>
</reference>
<evidence type="ECO:0000259" key="10">
    <source>
        <dbReference type="Pfam" id="PF04290"/>
    </source>
</evidence>
<evidence type="ECO:0000256" key="7">
    <source>
        <dbReference type="ARBA" id="ARBA00023136"/>
    </source>
</evidence>
<keyword evidence="7 9" id="KW-0472">Membrane</keyword>
<reference evidence="11 12" key="6">
    <citation type="journal article" date="2011" name="Appl. Environ. Microbiol.">
        <title>Involvement of the azorhizobial chromosome partition gene (parA) in the onset of bacteroid differentiation during Sesbania rostrata stem nodule development.</title>
        <authorList>
            <person name="Liu CT."/>
            <person name="Lee KB."/>
            <person name="Wang YS."/>
            <person name="Peng MH."/>
            <person name="Lee KT."/>
            <person name="Suzuki S."/>
            <person name="Suzuki T."/>
            <person name="Oyaizu H."/>
        </authorList>
    </citation>
    <scope>NUCLEOTIDE SEQUENCE [LARGE SCALE GENOMIC DNA]</scope>
    <source>
        <strain evidence="12">ATCC 43989 / DSM 5975 / JCM 20966 / LMG 6465 / NBRC 14845 / NCIMB 13405 / ORS 571</strain>
    </source>
</reference>
<dbReference type="Proteomes" id="UP000000270">
    <property type="component" value="Chromosome"/>
</dbReference>
<name>A8IAL7_AZOC5</name>
<keyword evidence="5 9" id="KW-0812">Transmembrane</keyword>
<reference evidence="11 12" key="4">
    <citation type="journal article" date="2009" name="Appl. Environ. Microbiol.">
        <title>Comparative genome-wide transcriptional profiling of Azorhizobium caulinodans ORS571 grown under free-living and symbiotic conditions.</title>
        <authorList>
            <person name="Tsukada S."/>
            <person name="Aono T."/>
            <person name="Akiba N."/>
            <person name="Lee KB."/>
            <person name="Liu CT."/>
            <person name="Toyazaki H."/>
            <person name="Oyaizu H."/>
        </authorList>
    </citation>
    <scope>NUCLEOTIDE SEQUENCE [LARGE SCALE GENOMIC DNA]</scope>
    <source>
        <strain evidence="12">ATCC 43989 / DSM 5975 / JCM 20966 / LMG 6465 / NBRC 14845 / NCIMB 13405 / ORS 571</strain>
    </source>
</reference>
<keyword evidence="12" id="KW-1185">Reference proteome</keyword>
<evidence type="ECO:0000256" key="9">
    <source>
        <dbReference type="RuleBase" id="RU369079"/>
    </source>
</evidence>
<proteinExistence type="inferred from homology"/>
<comment type="function">
    <text evidence="9">Part of the tripartite ATP-independent periplasmic (TRAP) transport system.</text>
</comment>
<dbReference type="HOGENOM" id="CLU_086356_2_2_5"/>
<evidence type="ECO:0000313" key="11">
    <source>
        <dbReference type="EMBL" id="BAF88521.1"/>
    </source>
</evidence>
<dbReference type="GO" id="GO:0005886">
    <property type="term" value="C:plasma membrane"/>
    <property type="evidence" value="ECO:0007669"/>
    <property type="project" value="UniProtKB-SubCell"/>
</dbReference>
<keyword evidence="6 9" id="KW-1133">Transmembrane helix</keyword>
<evidence type="ECO:0000256" key="3">
    <source>
        <dbReference type="ARBA" id="ARBA00022475"/>
    </source>
</evidence>
<dbReference type="InterPro" id="IPR007387">
    <property type="entry name" value="TRAP_DctQ"/>
</dbReference>
<reference evidence="11 12" key="1">
    <citation type="journal article" date="2007" name="Appl. Environ. Microbiol.">
        <title>Rhizobial factors required for stem nodule maturation and maintenance in Sesbania rostrata-Azorhizobium caulinodans ORS571 symbiosis.</title>
        <authorList>
            <person name="Suzuki S."/>
            <person name="Aono T."/>
            <person name="Lee KB."/>
            <person name="Suzuki T."/>
            <person name="Liu CT."/>
            <person name="Miwa H."/>
            <person name="Wakao S."/>
            <person name="Iki T."/>
            <person name="Oyaizu H."/>
        </authorList>
    </citation>
    <scope>NUCLEOTIDE SEQUENCE [LARGE SCALE GENOMIC DNA]</scope>
    <source>
        <strain evidence="12">ATCC 43989 / DSM 5975 / JCM 20966 / LMG 6465 / NBRC 14845 / NCIMB 13405 / ORS 571</strain>
    </source>
</reference>
<comment type="similarity">
    <text evidence="8 9">Belongs to the TRAP transporter small permease family.</text>
</comment>
<feature type="domain" description="Tripartite ATP-independent periplasmic transporters DctQ component" evidence="10">
    <location>
        <begin position="78"/>
        <end position="207"/>
    </location>
</feature>
<dbReference type="Pfam" id="PF04290">
    <property type="entry name" value="DctQ"/>
    <property type="match status" value="1"/>
</dbReference>
<dbReference type="AlphaFoldDB" id="A8IAL7"/>
<reference evidence="11 12" key="5">
    <citation type="journal article" date="2010" name="Appl. Environ. Microbiol.">
        <title>phrR-like gene praR of Azorhizobium caulinodans ORS571 is essential for symbiosis with Sesbania rostrata and is involved in expression of reb genes.</title>
        <authorList>
            <person name="Akiba N."/>
            <person name="Aono T."/>
            <person name="Toyazaki H."/>
            <person name="Sato S."/>
            <person name="Oyaizu H."/>
        </authorList>
    </citation>
    <scope>NUCLEOTIDE SEQUENCE [LARGE SCALE GENOMIC DNA]</scope>
    <source>
        <strain evidence="12">ATCC 43989 / DSM 5975 / JCM 20966 / LMG 6465 / NBRC 14845 / NCIMB 13405 / ORS 571</strain>
    </source>
</reference>
<dbReference type="GO" id="GO:0022857">
    <property type="term" value="F:transmembrane transporter activity"/>
    <property type="evidence" value="ECO:0007669"/>
    <property type="project" value="UniProtKB-UniRule"/>
</dbReference>
<feature type="transmembrane region" description="Helical" evidence="9">
    <location>
        <begin position="67"/>
        <end position="85"/>
    </location>
</feature>
<feature type="transmembrane region" description="Helical" evidence="9">
    <location>
        <begin position="97"/>
        <end position="117"/>
    </location>
</feature>
<comment type="subunit">
    <text evidence="9">The complex comprises the extracytoplasmic solute receptor protein and the two transmembrane proteins.</text>
</comment>
<sequence>MTGFAYGARLGGGWTFVHLPFARHRRRTRTGRCDQKRESASPGGNPMSVLLALSRAIDAINARIGRLVSWLILVAIIVSAGNAVIRKLFDLSSNAWLELQWVLFAAVFLMCSPWTLMDNEHIRIDIVNSRLSKRLRDGIDIFGNVFFLMPFALVMLYTSIPFALNSYRINEQSLNAGGLPQWPAKMLVPVGFALLLIQAISELIKRVAIFTGKMEDPNEGAGGHLASAEAEAQRLLADVEPVAIVADTKTP</sequence>
<keyword evidence="2 9" id="KW-0813">Transport</keyword>
<comment type="subcellular location">
    <subcellularLocation>
        <location evidence="1 9">Cell inner membrane</location>
        <topology evidence="1 9">Multi-pass membrane protein</topology>
    </subcellularLocation>
</comment>
<evidence type="ECO:0000256" key="5">
    <source>
        <dbReference type="ARBA" id="ARBA00022692"/>
    </source>
</evidence>
<protein>
    <recommendedName>
        <fullName evidence="9">TRAP transporter small permease protein</fullName>
    </recommendedName>
</protein>
<dbReference type="eggNOG" id="COG4665">
    <property type="taxonomic scope" value="Bacteria"/>
</dbReference>
<dbReference type="EMBL" id="AP009384">
    <property type="protein sequence ID" value="BAF88521.1"/>
    <property type="molecule type" value="Genomic_DNA"/>
</dbReference>
<organism evidence="11 12">
    <name type="scientific">Azorhizobium caulinodans (strain ATCC 43989 / DSM 5975 / JCM 20966 / LMG 6465 / NBRC 14845 / NCIMB 13405 / ORS 571)</name>
    <dbReference type="NCBI Taxonomy" id="438753"/>
    <lineage>
        <taxon>Bacteria</taxon>
        <taxon>Pseudomonadati</taxon>
        <taxon>Pseudomonadota</taxon>
        <taxon>Alphaproteobacteria</taxon>
        <taxon>Hyphomicrobiales</taxon>
        <taxon>Xanthobacteraceae</taxon>
        <taxon>Azorhizobium</taxon>
    </lineage>
</organism>
<evidence type="ECO:0000256" key="8">
    <source>
        <dbReference type="ARBA" id="ARBA00038436"/>
    </source>
</evidence>
<accession>A8IAL7</accession>
<evidence type="ECO:0000313" key="12">
    <source>
        <dbReference type="Proteomes" id="UP000000270"/>
    </source>
</evidence>
<evidence type="ECO:0000256" key="4">
    <source>
        <dbReference type="ARBA" id="ARBA00022519"/>
    </source>
</evidence>
<reference evidence="12" key="2">
    <citation type="submission" date="2007-04" db="EMBL/GenBank/DDBJ databases">
        <title>Complete genome sequence of the nitrogen-fixing bacterium Azorhizobium caulinodans ORS571.</title>
        <authorList>
            <person name="Lee K.B."/>
            <person name="Backer P.D."/>
            <person name="Aono T."/>
            <person name="Liu C.T."/>
            <person name="Suzuki S."/>
            <person name="Suzuki T."/>
            <person name="Kaneko T."/>
            <person name="Yamada M."/>
            <person name="Tabata S."/>
            <person name="Kupfer D.M."/>
            <person name="Najar F.Z."/>
            <person name="Wiley G.B."/>
            <person name="Roe B."/>
            <person name="Binnewies T."/>
            <person name="Ussery D."/>
            <person name="Vereecke D."/>
            <person name="Gevers D."/>
            <person name="Holsters M."/>
            <person name="Oyaizu H."/>
        </authorList>
    </citation>
    <scope>NUCLEOTIDE SEQUENCE [LARGE SCALE GENOMIC DNA]</scope>
    <source>
        <strain evidence="12">ATCC 43989 / DSM 5975 / JCM 20966 / LMG 6465 / NBRC 14845 / NCIMB 13405 / ORS 571</strain>
    </source>
</reference>
<dbReference type="PANTHER" id="PTHR35011:SF4">
    <property type="entry name" value="SLL1102 PROTEIN"/>
    <property type="match status" value="1"/>
</dbReference>
<gene>
    <name evidence="11" type="primary">dctQ</name>
    <name evidence="11" type="ordered locus">AZC_2523</name>
</gene>
<keyword evidence="3" id="KW-1003">Cell membrane</keyword>
<keyword evidence="4 9" id="KW-0997">Cell inner membrane</keyword>
<evidence type="ECO:0000256" key="6">
    <source>
        <dbReference type="ARBA" id="ARBA00022989"/>
    </source>
</evidence>
<feature type="transmembrane region" description="Helical" evidence="9">
    <location>
        <begin position="184"/>
        <end position="204"/>
    </location>
</feature>
<dbReference type="PANTHER" id="PTHR35011">
    <property type="entry name" value="2,3-DIKETO-L-GULONATE TRAP TRANSPORTER SMALL PERMEASE PROTEIN YIAM"/>
    <property type="match status" value="1"/>
</dbReference>
<dbReference type="InterPro" id="IPR055348">
    <property type="entry name" value="DctQ"/>
</dbReference>
<dbReference type="KEGG" id="azc:AZC_2523"/>